<evidence type="ECO:0000313" key="2">
    <source>
        <dbReference type="EMBL" id="MFC3908503.1"/>
    </source>
</evidence>
<comment type="caution">
    <text evidence="2">The sequence shown here is derived from an EMBL/GenBank/DDBJ whole genome shotgun (WGS) entry which is preliminary data.</text>
</comment>
<feature type="compositionally biased region" description="Polar residues" evidence="1">
    <location>
        <begin position="1"/>
        <end position="11"/>
    </location>
</feature>
<dbReference type="EMBL" id="JBHSAB010000006">
    <property type="protein sequence ID" value="MFC3908503.1"/>
    <property type="molecule type" value="Genomic_DNA"/>
</dbReference>
<accession>A0ABV8CDW8</accession>
<feature type="region of interest" description="Disordered" evidence="1">
    <location>
        <begin position="1"/>
        <end position="21"/>
    </location>
</feature>
<gene>
    <name evidence="2" type="ORF">ACFORL_05370</name>
</gene>
<evidence type="ECO:0000313" key="3">
    <source>
        <dbReference type="Proteomes" id="UP001595758"/>
    </source>
</evidence>
<reference evidence="3" key="1">
    <citation type="journal article" date="2019" name="Int. J. Syst. Evol. Microbiol.">
        <title>The Global Catalogue of Microorganisms (GCM) 10K type strain sequencing project: providing services to taxonomists for standard genome sequencing and annotation.</title>
        <authorList>
            <consortium name="The Broad Institute Genomics Platform"/>
            <consortium name="The Broad Institute Genome Sequencing Center for Infectious Disease"/>
            <person name="Wu L."/>
            <person name="Ma J."/>
        </authorList>
    </citation>
    <scope>NUCLEOTIDE SEQUENCE [LARGE SCALE GENOMIC DNA]</scope>
    <source>
        <strain evidence="3">CCUG 59858</strain>
    </source>
</reference>
<dbReference type="Proteomes" id="UP001595758">
    <property type="component" value="Unassembled WGS sequence"/>
</dbReference>
<dbReference type="RefSeq" id="WP_382341853.1">
    <property type="nucleotide sequence ID" value="NZ_JBHSAB010000006.1"/>
</dbReference>
<name>A0ABV8CDW8_9GAMM</name>
<sequence>MPSTNLFFSSRHNSDNSQHDANLPLETVKKCIDAQLNYSQGLIKRARIGNHQELVELIVSQYISLDILPHTRESQHLKETPIKQLQKTIVTGAVKDIQSLQEMKDLAELNRIDDLYLCIFLYYKQLRITISDALNRDLINNILAHYFTKEEAKKKTKQFMRNINKTPLMDEINQFAALLTILEPSVSPICKQFADEVNVKIIDDKHCSVEPDNKKLNNNKDKMLMLEHKYPGEPRFQALIASYYRGLLALKYVKVKKSENQILLLFAEMKPLYELEAKINHLLRKLEKQHNHTRIAQEASESTKVPGSSPPAYKKSKIDRGLITGSLITAVAPVSEAQETVNDYSNATDAPQQAVKTSVTDETIINEPEVNQEPSITTEVLEVLETASTSEITVADKSDEDEIALAETSSSYYSFYKKEKPSKKQTASTQLPAIPLKDSHKDTYLKVFGLVPYDAINLRELVNLTYQFKGTITATGRNRCRIELENIYAYVATPREALSRACNKATVTMHGGGHRGTKSQNHDRDKAPEYLINQFRDAFDRAGLTPTNLGIELSPPPANLSA</sequence>
<protein>
    <submittedName>
        <fullName evidence="2">Uncharacterized protein</fullName>
    </submittedName>
</protein>
<keyword evidence="3" id="KW-1185">Reference proteome</keyword>
<proteinExistence type="predicted"/>
<organism evidence="2 3">
    <name type="scientific">Legionella dresdenensis</name>
    <dbReference type="NCBI Taxonomy" id="450200"/>
    <lineage>
        <taxon>Bacteria</taxon>
        <taxon>Pseudomonadati</taxon>
        <taxon>Pseudomonadota</taxon>
        <taxon>Gammaproteobacteria</taxon>
        <taxon>Legionellales</taxon>
        <taxon>Legionellaceae</taxon>
        <taxon>Legionella</taxon>
    </lineage>
</organism>
<feature type="region of interest" description="Disordered" evidence="1">
    <location>
        <begin position="293"/>
        <end position="312"/>
    </location>
</feature>
<evidence type="ECO:0000256" key="1">
    <source>
        <dbReference type="SAM" id="MobiDB-lite"/>
    </source>
</evidence>